<dbReference type="InterPro" id="IPR019264">
    <property type="entry name" value="DUF2179"/>
</dbReference>
<gene>
    <name evidence="9" type="ORF">SYNTR_0336</name>
</gene>
<evidence type="ECO:0000259" key="7">
    <source>
        <dbReference type="Pfam" id="PF10035"/>
    </source>
</evidence>
<dbReference type="HAMAP" id="MF_01515">
    <property type="entry name" value="UPF0316"/>
    <property type="match status" value="1"/>
</dbReference>
<dbReference type="KEGG" id="salq:SYNTR_0336"/>
<evidence type="ECO:0000256" key="2">
    <source>
        <dbReference type="ARBA" id="ARBA00022475"/>
    </source>
</evidence>
<dbReference type="CDD" id="cd16381">
    <property type="entry name" value="YitT_C_like_1"/>
    <property type="match status" value="1"/>
</dbReference>
<dbReference type="NCBIfam" id="NF003194">
    <property type="entry name" value="PRK04164.1-5"/>
    <property type="match status" value="1"/>
</dbReference>
<evidence type="ECO:0000259" key="8">
    <source>
        <dbReference type="Pfam" id="PF18955"/>
    </source>
</evidence>
<dbReference type="PANTHER" id="PTHR40060:SF1">
    <property type="entry name" value="UPF0316 PROTEIN YEBE"/>
    <property type="match status" value="1"/>
</dbReference>
<dbReference type="Pfam" id="PF18955">
    <property type="entry name" value="DUF5698"/>
    <property type="match status" value="1"/>
</dbReference>
<dbReference type="PANTHER" id="PTHR40060">
    <property type="entry name" value="UPF0316 PROTEIN YEBE"/>
    <property type="match status" value="1"/>
</dbReference>
<accession>A0A6I6DH22</accession>
<evidence type="ECO:0000256" key="3">
    <source>
        <dbReference type="ARBA" id="ARBA00022692"/>
    </source>
</evidence>
<evidence type="ECO:0000256" key="1">
    <source>
        <dbReference type="ARBA" id="ARBA00004651"/>
    </source>
</evidence>
<comment type="subcellular location">
    <subcellularLocation>
        <location evidence="1 6">Cell membrane</location>
        <topology evidence="1 6">Multi-pass membrane protein</topology>
    </subcellularLocation>
</comment>
<feature type="domain" description="DUF2179" evidence="7">
    <location>
        <begin position="118"/>
        <end position="168"/>
    </location>
</feature>
<evidence type="ECO:0000313" key="10">
    <source>
        <dbReference type="Proteomes" id="UP000426444"/>
    </source>
</evidence>
<evidence type="ECO:0000256" key="6">
    <source>
        <dbReference type="HAMAP-Rule" id="MF_01515"/>
    </source>
</evidence>
<dbReference type="RefSeq" id="WP_156202873.1">
    <property type="nucleotide sequence ID" value="NZ_CP046457.1"/>
</dbReference>
<feature type="transmembrane region" description="Helical" evidence="6">
    <location>
        <begin position="6"/>
        <end position="27"/>
    </location>
</feature>
<protein>
    <recommendedName>
        <fullName evidence="6">UPF0316 protein SYNTR_0336</fullName>
    </recommendedName>
</protein>
<evidence type="ECO:0000256" key="5">
    <source>
        <dbReference type="ARBA" id="ARBA00023136"/>
    </source>
</evidence>
<proteinExistence type="inferred from homology"/>
<dbReference type="OrthoDB" id="48231at2"/>
<feature type="transmembrane region" description="Helical" evidence="6">
    <location>
        <begin position="39"/>
        <end position="62"/>
    </location>
</feature>
<keyword evidence="10" id="KW-1185">Reference proteome</keyword>
<reference evidence="10" key="1">
    <citation type="journal article" date="2019" name="Microbiology">
        <title>Complete Genome Sequence of an Uncultured Bacterium of the Candidate Phylum Bipolaricaulota.</title>
        <authorList>
            <person name="Kadnikov V.V."/>
            <person name="Mardanov A.V."/>
            <person name="Beletsky A.V."/>
            <person name="Frank Y.A."/>
            <person name="Karnachuk O.V."/>
            <person name="Ravin N.V."/>
        </authorList>
    </citation>
    <scope>NUCLEOTIDE SEQUENCE [LARGE SCALE GENOMIC DNA]</scope>
</reference>
<dbReference type="AlphaFoldDB" id="A0A6I6DH22"/>
<name>A0A6I6DH22_9FIRM</name>
<keyword evidence="5 6" id="KW-0472">Membrane</keyword>
<dbReference type="Pfam" id="PF10035">
    <property type="entry name" value="DUF2179"/>
    <property type="match status" value="1"/>
</dbReference>
<dbReference type="GO" id="GO:0005886">
    <property type="term" value="C:plasma membrane"/>
    <property type="evidence" value="ECO:0007669"/>
    <property type="project" value="UniProtKB-SubCell"/>
</dbReference>
<keyword evidence="3 6" id="KW-0812">Transmembrane</keyword>
<feature type="domain" description="DUF5698" evidence="8">
    <location>
        <begin position="26"/>
        <end position="83"/>
    </location>
</feature>
<evidence type="ECO:0000313" key="9">
    <source>
        <dbReference type="EMBL" id="QGT98929.1"/>
    </source>
</evidence>
<keyword evidence="4 6" id="KW-1133">Transmembrane helix</keyword>
<feature type="transmembrane region" description="Helical" evidence="6">
    <location>
        <begin position="68"/>
        <end position="85"/>
    </location>
</feature>
<dbReference type="Proteomes" id="UP000426444">
    <property type="component" value="Chromosome"/>
</dbReference>
<comment type="similarity">
    <text evidence="6">Belongs to the UPF0316 family.</text>
</comment>
<dbReference type="InterPro" id="IPR044035">
    <property type="entry name" value="DUF5698"/>
</dbReference>
<organism evidence="9 10">
    <name type="scientific">Candidatus Syntrophocurvum alkaliphilum</name>
    <dbReference type="NCBI Taxonomy" id="2293317"/>
    <lineage>
        <taxon>Bacteria</taxon>
        <taxon>Bacillati</taxon>
        <taxon>Bacillota</taxon>
        <taxon>Clostridia</taxon>
        <taxon>Eubacteriales</taxon>
        <taxon>Syntrophomonadaceae</taxon>
        <taxon>Candidatus Syntrophocurvum</taxon>
    </lineage>
</organism>
<evidence type="ECO:0000256" key="4">
    <source>
        <dbReference type="ARBA" id="ARBA00022989"/>
    </source>
</evidence>
<dbReference type="InterPro" id="IPR022930">
    <property type="entry name" value="UPF0316"/>
</dbReference>
<dbReference type="EMBL" id="CP046457">
    <property type="protein sequence ID" value="QGT98929.1"/>
    <property type="molecule type" value="Genomic_DNA"/>
</dbReference>
<sequence>MGGGIILVLELLFIFFARIIDVSLGTIRMIFVIRGDKWPAAAVGFIEILVYTLALALVVGALGDPIKLIVFSIGFSLGVVVGVVIEERLALGYRGLQVTIDKEHGYITDELREEGFPVTCWEGRGKAGEKLVMNIIVKRNLAPFVAEKVYEKAPSAFVVFMEPKQFRGGYFKK</sequence>
<keyword evidence="2 6" id="KW-1003">Cell membrane</keyword>